<dbReference type="InterPro" id="IPR019734">
    <property type="entry name" value="TPR_rpt"/>
</dbReference>
<evidence type="ECO:0000256" key="2">
    <source>
        <dbReference type="SAM" id="MobiDB-lite"/>
    </source>
</evidence>
<organism evidence="3 4">
    <name type="scientific">Symbiodinium microadriaticum</name>
    <name type="common">Dinoflagellate</name>
    <name type="synonym">Zooxanthella microadriatica</name>
    <dbReference type="NCBI Taxonomy" id="2951"/>
    <lineage>
        <taxon>Eukaryota</taxon>
        <taxon>Sar</taxon>
        <taxon>Alveolata</taxon>
        <taxon>Dinophyceae</taxon>
        <taxon>Suessiales</taxon>
        <taxon>Symbiodiniaceae</taxon>
        <taxon>Symbiodinium</taxon>
    </lineage>
</organism>
<keyword evidence="1" id="KW-0802">TPR repeat</keyword>
<feature type="region of interest" description="Disordered" evidence="2">
    <location>
        <begin position="51"/>
        <end position="121"/>
    </location>
</feature>
<accession>A0A1Q9EAH0</accession>
<feature type="compositionally biased region" description="Acidic residues" evidence="2">
    <location>
        <begin position="99"/>
        <end position="110"/>
    </location>
</feature>
<dbReference type="PANTHER" id="PTHR19959:SF119">
    <property type="entry name" value="FUNGAL LIPASE-LIKE DOMAIN-CONTAINING PROTEIN"/>
    <property type="match status" value="1"/>
</dbReference>
<dbReference type="InterPro" id="IPR011990">
    <property type="entry name" value="TPR-like_helical_dom_sf"/>
</dbReference>
<dbReference type="Gene3D" id="1.25.40.10">
    <property type="entry name" value="Tetratricopeptide repeat domain"/>
    <property type="match status" value="2"/>
</dbReference>
<dbReference type="EMBL" id="LSRX01000212">
    <property type="protein sequence ID" value="OLQ04402.1"/>
    <property type="molecule type" value="Genomic_DNA"/>
</dbReference>
<comment type="caution">
    <text evidence="3">The sequence shown here is derived from an EMBL/GenBank/DDBJ whole genome shotgun (WGS) entry which is preliminary data.</text>
</comment>
<dbReference type="CDD" id="cd07344">
    <property type="entry name" value="M48_yhfN_like"/>
    <property type="match status" value="1"/>
</dbReference>
<feature type="repeat" description="TPR" evidence="1">
    <location>
        <begin position="634"/>
        <end position="667"/>
    </location>
</feature>
<evidence type="ECO:0000313" key="4">
    <source>
        <dbReference type="Proteomes" id="UP000186817"/>
    </source>
</evidence>
<dbReference type="Proteomes" id="UP000186817">
    <property type="component" value="Unassembled WGS sequence"/>
</dbReference>
<keyword evidence="4" id="KW-1185">Reference proteome</keyword>
<name>A0A1Q9EAH0_SYMMI</name>
<feature type="compositionally biased region" description="Basic residues" evidence="2">
    <location>
        <begin position="971"/>
        <end position="986"/>
    </location>
</feature>
<dbReference type="OrthoDB" id="436085at2759"/>
<feature type="region of interest" description="Disordered" evidence="2">
    <location>
        <begin position="278"/>
        <end position="323"/>
    </location>
</feature>
<dbReference type="SUPFAM" id="SSF48452">
    <property type="entry name" value="TPR-like"/>
    <property type="match status" value="1"/>
</dbReference>
<dbReference type="PROSITE" id="PS50005">
    <property type="entry name" value="TPR"/>
    <property type="match status" value="2"/>
</dbReference>
<gene>
    <name evidence="3" type="ORF">AK812_SmicGene12552</name>
</gene>
<protein>
    <submittedName>
        <fullName evidence="3">Uncharacterized protein</fullName>
    </submittedName>
</protein>
<sequence>MCKCSDPYGDTATLPAWSAGRPPREAAPGPIGLRLSGDAVPALGALVPRRLPPRLRSSSLEPPKALFPAPSTLEPLPLAPEPYREAFPAPPRPAFQDSPELEESLADAEETSNPGSPLPAEATLALSGDAFAIGAALAESIENGGFETLDASMSDEQREAIRDKAGLILYHALGHLQAHEDPDPQQMSRDARQVRTLARDVLQIVTDCGEEAEVGETAASCFDRICYAANRMQHLGTEDFRAHCLHWASLCLQATRRMEEMLVAGGVPTAIVSEELGADSPARSTPPPAPFYIPESGTEAESGAITAPTDTADPRDAFVDSAADPEPHELVVEDLPVLLPGMREGQLVAHRQGLESQLQQMRAEGAGLIPLAETLHKLGSALLEEGEAQHARQAMDYLHESLQIQRCLHEGAAHLSIAHTLYDLGRASSILENREHATLCFLESLEMRQRPHLDGDGENLATLYRLSNELVLSVEFRQAQAQVFVQQALRLAESLWPGYLESGYTHRAVSASCGDAQELIEAGDGWADNLREVLRRRDLEFCRVLTARDKPLTVLPSADSADLIDAPLPEDFPLQVWLKAPGKEDRRTLTSLLHLYAKIHERHNDRPLAAVKCWKESLRVVGCLAEDQDTKSTADALHELGKMHLVTKDFREAVRCLKKALRMKRSLYDDQDTASVAKTLDLLGQATVRKQAHAMHELGKKRLVTKDFEEAVRYLEEALRMKRSLYDDHEEGIAKTLDLLDQATVHKQADALHELAKMHLVTNDFVGAAHCLGEAVRMKISHSLYDDQDAASIAKTLDHFEEAARYLGKALGIKRSVYDDMDQAAFLWELPWGAAAANAHANIPELLFDIVGEDEEGDDEAEDEEDQDGLDMDDWKAGTEAEDLGEEGADADDEEEEDEDGDDEEGADEGSGLREILVNESDEYQPGTTQEDVGQCDDDDSPRPLSRETPVVDEDMLLAATAPLLIDGPTKKKRKKKKKKKKRRLSKTVVVVDVPAEKKPPVPRFPHPTGPRPEKEAVTPPQVVQTLSEKTPLKERFSKQLLLGRFPKRKPARAEGTDSAVEADGETEPEKPDAGVETSAGEEPAPASVPPPRRVRVRRARSAAEPSAAKVRPRLAGPTTDDDATQSDADKAKTLSLAVVGSRPPKLRQRSRPVVTKSIWKEESDFDSGLGALYFSFSSMRSAEGQKVPLKNRDKVVRTLHELNSKVALPLCRHFGLRYNFFSEHHPQAKKAGVTCKEPLILRKEGPDGTDIQETRYLVTIRLRLRLHPTKGDPQTEFISRGTQIAVLLHELCHLKHMNHGKDFMLFLRDVFAYAHKLGVFDPAAMTNEIPSPWPWENVIFKTAGEVSDEELLKIFAEHRAAQRKEASPSPPEKELAAAAAAAAKATLEREEKDIEAS</sequence>
<evidence type="ECO:0000313" key="3">
    <source>
        <dbReference type="EMBL" id="OLQ04402.1"/>
    </source>
</evidence>
<dbReference type="SMART" id="SM00028">
    <property type="entry name" value="TPR"/>
    <property type="match status" value="4"/>
</dbReference>
<dbReference type="PANTHER" id="PTHR19959">
    <property type="entry name" value="KINESIN LIGHT CHAIN"/>
    <property type="match status" value="1"/>
</dbReference>
<proteinExistence type="predicted"/>
<dbReference type="Gene3D" id="3.30.2010.10">
    <property type="entry name" value="Metalloproteases ('zincins'), catalytic domain"/>
    <property type="match status" value="1"/>
</dbReference>
<feature type="repeat" description="TPR" evidence="1">
    <location>
        <begin position="692"/>
        <end position="725"/>
    </location>
</feature>
<feature type="region of interest" description="Disordered" evidence="2">
    <location>
        <begin position="1362"/>
        <end position="1383"/>
    </location>
</feature>
<dbReference type="Pfam" id="PF13374">
    <property type="entry name" value="TPR_10"/>
    <property type="match status" value="1"/>
</dbReference>
<feature type="region of interest" description="Disordered" evidence="2">
    <location>
        <begin position="881"/>
        <end position="1150"/>
    </location>
</feature>
<feature type="compositionally biased region" description="Acidic residues" evidence="2">
    <location>
        <begin position="881"/>
        <end position="908"/>
    </location>
</feature>
<feature type="region of interest" description="Disordered" evidence="2">
    <location>
        <begin position="1"/>
        <end position="32"/>
    </location>
</feature>
<evidence type="ECO:0000256" key="1">
    <source>
        <dbReference type="PROSITE-ProRule" id="PRU00339"/>
    </source>
</evidence>
<feature type="compositionally biased region" description="Basic and acidic residues" evidence="2">
    <location>
        <begin position="1362"/>
        <end position="1376"/>
    </location>
</feature>
<feature type="compositionally biased region" description="Pro residues" evidence="2">
    <location>
        <begin position="1002"/>
        <end position="1011"/>
    </location>
</feature>
<reference evidence="3 4" key="1">
    <citation type="submission" date="2016-02" db="EMBL/GenBank/DDBJ databases">
        <title>Genome analysis of coral dinoflagellate symbionts highlights evolutionary adaptations to a symbiotic lifestyle.</title>
        <authorList>
            <person name="Aranda M."/>
            <person name="Li Y."/>
            <person name="Liew Y.J."/>
            <person name="Baumgarten S."/>
            <person name="Simakov O."/>
            <person name="Wilson M."/>
            <person name="Piel J."/>
            <person name="Ashoor H."/>
            <person name="Bougouffa S."/>
            <person name="Bajic V.B."/>
            <person name="Ryu T."/>
            <person name="Ravasi T."/>
            <person name="Bayer T."/>
            <person name="Micklem G."/>
            <person name="Kim H."/>
            <person name="Bhak J."/>
            <person name="Lajeunesse T.C."/>
            <person name="Voolstra C.R."/>
        </authorList>
    </citation>
    <scope>NUCLEOTIDE SEQUENCE [LARGE SCALE GENOMIC DNA]</scope>
    <source>
        <strain evidence="3 4">CCMP2467</strain>
    </source>
</reference>